<dbReference type="InterPro" id="IPR003768">
    <property type="entry name" value="ScpA"/>
</dbReference>
<dbReference type="Gene3D" id="1.10.10.580">
    <property type="entry name" value="Structural maintenance of chromosome 1. Chain E"/>
    <property type="match status" value="1"/>
</dbReference>
<name>A0A3B1A8P4_9ZZZZ</name>
<dbReference type="HAMAP" id="MF_01805">
    <property type="entry name" value="ScpA"/>
    <property type="match status" value="1"/>
</dbReference>
<protein>
    <submittedName>
        <fullName evidence="1">Segregation and condensation protein A</fullName>
    </submittedName>
</protein>
<dbReference type="InterPro" id="IPR023093">
    <property type="entry name" value="ScpA-like_C"/>
</dbReference>
<proteinExistence type="inferred from homology"/>
<dbReference type="EMBL" id="UOFP01000308">
    <property type="protein sequence ID" value="VAW90114.1"/>
    <property type="molecule type" value="Genomic_DNA"/>
</dbReference>
<gene>
    <name evidence="1" type="ORF">MNBD_GAMMA18-588</name>
</gene>
<reference evidence="1" key="1">
    <citation type="submission" date="2018-06" db="EMBL/GenBank/DDBJ databases">
        <authorList>
            <person name="Zhirakovskaya E."/>
        </authorList>
    </citation>
    <scope>NUCLEOTIDE SEQUENCE</scope>
</reference>
<organism evidence="1">
    <name type="scientific">hydrothermal vent metagenome</name>
    <dbReference type="NCBI Taxonomy" id="652676"/>
    <lineage>
        <taxon>unclassified sequences</taxon>
        <taxon>metagenomes</taxon>
        <taxon>ecological metagenomes</taxon>
    </lineage>
</organism>
<dbReference type="PANTHER" id="PTHR33969:SF2">
    <property type="entry name" value="SEGREGATION AND CONDENSATION PROTEIN A"/>
    <property type="match status" value="1"/>
</dbReference>
<accession>A0A3B1A8P4</accession>
<evidence type="ECO:0000313" key="1">
    <source>
        <dbReference type="EMBL" id="VAW90114.1"/>
    </source>
</evidence>
<dbReference type="AlphaFoldDB" id="A0A3B1A8P4"/>
<dbReference type="Gene3D" id="6.10.250.2410">
    <property type="match status" value="1"/>
</dbReference>
<dbReference type="PANTHER" id="PTHR33969">
    <property type="entry name" value="SEGREGATION AND CONDENSATION PROTEIN A"/>
    <property type="match status" value="1"/>
</dbReference>
<sequence length="269" mass="30410">MVSSLPPASAAPEAPPAKVNGEPVLELPKDLFIPPDALEVFLETFEGPLDLLLYLIRSHNLDILNIPIAEVTRQYMKYVALMETIDLELAADYLVMAAMLAEIKSRMLLPRSSQSEEAEDSDPRAELVRRLQTYERYKKAAEDLDELPRMERDTFEVKLDPPPFASEKKHPHIDLASVLSAFNDVFQRAALSTHHTVEKELLSVRERMNLIIDLVTPEHFLPFTQLFHYDEGRPGVVVTLLAILELHKAQLIELVQTEPYGAIHVKGVD</sequence>
<dbReference type="Pfam" id="PF02616">
    <property type="entry name" value="SMC_ScpA"/>
    <property type="match status" value="1"/>
</dbReference>